<dbReference type="Proteomes" id="UP000077245">
    <property type="component" value="Unassembled WGS sequence"/>
</dbReference>
<dbReference type="AlphaFoldDB" id="A0A162FGE3"/>
<accession>A0A162FGE3</accession>
<name>A0A162FGE3_9EURY</name>
<comment type="caution">
    <text evidence="2">The sequence shown here is derived from an EMBL/GenBank/DDBJ whole genome shotgun (WGS) entry which is preliminary data.</text>
</comment>
<protein>
    <submittedName>
        <fullName evidence="2">Uncharacterized protein</fullName>
    </submittedName>
</protein>
<evidence type="ECO:0000313" key="3">
    <source>
        <dbReference type="Proteomes" id="UP000077245"/>
    </source>
</evidence>
<keyword evidence="1" id="KW-0812">Transmembrane</keyword>
<keyword evidence="1" id="KW-0472">Membrane</keyword>
<sequence>MTEIIFKNNSSMTKNILCIFIFLFLFIAIFSIVSQNYAVNPDDVNKLPDKKNISNNLGSVSLEVFGNPKSNTKIAYIIGMHPLENKAHNTLYNQLKSKSKKFKYTYYVYRVTVKKSPFSYDKGRMNGQLLAQKFIFPHAKKAKYNLVIDVHSNRGTFNGGSYKKTNFVFAPLNNLRSKAIGNKILKKIPDISYYYPSSQTSPKYCTIPLVKSGTKTIVYETYGYEKPAKTKSLINKLINTVDSLSF</sequence>
<reference evidence="2 3" key="1">
    <citation type="submission" date="2016-04" db="EMBL/GenBank/DDBJ databases">
        <title>Genome sequence of Methanobrevibacter curvatus DSM 11111.</title>
        <authorList>
            <person name="Poehlein A."/>
            <person name="Seedorf H."/>
            <person name="Daniel R."/>
        </authorList>
    </citation>
    <scope>NUCLEOTIDE SEQUENCE [LARGE SCALE GENOMIC DNA]</scope>
    <source>
        <strain evidence="2 3">DSM 11111</strain>
    </source>
</reference>
<dbReference type="EMBL" id="LWMV01000164">
    <property type="protein sequence ID" value="KZX12655.1"/>
    <property type="molecule type" value="Genomic_DNA"/>
</dbReference>
<organism evidence="2 3">
    <name type="scientific">Methanobrevibacter curvatus</name>
    <dbReference type="NCBI Taxonomy" id="49547"/>
    <lineage>
        <taxon>Archaea</taxon>
        <taxon>Methanobacteriati</taxon>
        <taxon>Methanobacteriota</taxon>
        <taxon>Methanomada group</taxon>
        <taxon>Methanobacteria</taxon>
        <taxon>Methanobacteriales</taxon>
        <taxon>Methanobacteriaceae</taxon>
        <taxon>Methanobrevibacter</taxon>
    </lineage>
</organism>
<keyword evidence="3" id="KW-1185">Reference proteome</keyword>
<dbReference type="RefSeq" id="WP_067090988.1">
    <property type="nucleotide sequence ID" value="NZ_LWMV01000164.1"/>
</dbReference>
<gene>
    <name evidence="2" type="ORF">MBCUR_09850</name>
</gene>
<feature type="transmembrane region" description="Helical" evidence="1">
    <location>
        <begin position="12"/>
        <end position="33"/>
    </location>
</feature>
<proteinExistence type="predicted"/>
<evidence type="ECO:0000313" key="2">
    <source>
        <dbReference type="EMBL" id="KZX12655.1"/>
    </source>
</evidence>
<dbReference type="OrthoDB" id="75202at2157"/>
<evidence type="ECO:0000256" key="1">
    <source>
        <dbReference type="SAM" id="Phobius"/>
    </source>
</evidence>
<keyword evidence="1" id="KW-1133">Transmembrane helix</keyword>
<dbReference type="PATRIC" id="fig|49547.3.peg.1053"/>